<organism evidence="1 2">
    <name type="scientific">Pan troglodytes</name>
    <name type="common">Chimpanzee</name>
    <dbReference type="NCBI Taxonomy" id="9598"/>
    <lineage>
        <taxon>Eukaryota</taxon>
        <taxon>Metazoa</taxon>
        <taxon>Chordata</taxon>
        <taxon>Craniata</taxon>
        <taxon>Vertebrata</taxon>
        <taxon>Euteleostomi</taxon>
        <taxon>Mammalia</taxon>
        <taxon>Eutheria</taxon>
        <taxon>Euarchontoglires</taxon>
        <taxon>Primates</taxon>
        <taxon>Haplorrhini</taxon>
        <taxon>Catarrhini</taxon>
        <taxon>Hominidae</taxon>
        <taxon>Pan</taxon>
    </lineage>
</organism>
<protein>
    <submittedName>
        <fullName evidence="1">TRIM25 isoform 4</fullName>
    </submittedName>
</protein>
<accession>A0A2J8MFF8</accession>
<dbReference type="AlphaFoldDB" id="A0A2J8MFF8"/>
<evidence type="ECO:0000313" key="2">
    <source>
        <dbReference type="Proteomes" id="UP000236370"/>
    </source>
</evidence>
<sequence>ECICHICLVEHKACSPASLSQASADLEHLQGEQDPSSCCQRRQ</sequence>
<dbReference type="Proteomes" id="UP000236370">
    <property type="component" value="Unassembled WGS sequence"/>
</dbReference>
<dbReference type="EMBL" id="NBAG03000258">
    <property type="protein sequence ID" value="PNI58257.1"/>
    <property type="molecule type" value="Genomic_DNA"/>
</dbReference>
<gene>
    <name evidence="1" type="ORF">CK820_G0020939</name>
</gene>
<proteinExistence type="predicted"/>
<feature type="non-terminal residue" evidence="1">
    <location>
        <position position="1"/>
    </location>
</feature>
<evidence type="ECO:0000313" key="1">
    <source>
        <dbReference type="EMBL" id="PNI58257.1"/>
    </source>
</evidence>
<comment type="caution">
    <text evidence="1">The sequence shown here is derived from an EMBL/GenBank/DDBJ whole genome shotgun (WGS) entry which is preliminary data.</text>
</comment>
<reference evidence="1 2" key="1">
    <citation type="submission" date="2017-12" db="EMBL/GenBank/DDBJ databases">
        <title>High-resolution comparative analysis of great ape genomes.</title>
        <authorList>
            <person name="Pollen A."/>
            <person name="Hastie A."/>
            <person name="Hormozdiari F."/>
            <person name="Dougherty M."/>
            <person name="Liu R."/>
            <person name="Chaisson M."/>
            <person name="Hoppe E."/>
            <person name="Hill C."/>
            <person name="Pang A."/>
            <person name="Hillier L."/>
            <person name="Baker C."/>
            <person name="Armstrong J."/>
            <person name="Shendure J."/>
            <person name="Paten B."/>
            <person name="Wilson R."/>
            <person name="Chao H."/>
            <person name="Schneider V."/>
            <person name="Ventura M."/>
            <person name="Kronenberg Z."/>
            <person name="Murali S."/>
            <person name="Gordon D."/>
            <person name="Cantsilieris S."/>
            <person name="Munson K."/>
            <person name="Nelson B."/>
            <person name="Raja A."/>
            <person name="Underwood J."/>
            <person name="Diekhans M."/>
            <person name="Fiddes I."/>
            <person name="Haussler D."/>
            <person name="Eichler E."/>
        </authorList>
    </citation>
    <scope>NUCLEOTIDE SEQUENCE [LARGE SCALE GENOMIC DNA]</scope>
    <source>
        <strain evidence="1">Yerkes chimp pedigree #C0471</strain>
    </source>
</reference>
<name>A0A2J8MFF8_PANTR</name>